<name>A0A8X7RCG3_BRACI</name>
<evidence type="ECO:0000313" key="2">
    <source>
        <dbReference type="Proteomes" id="UP000886595"/>
    </source>
</evidence>
<keyword evidence="2" id="KW-1185">Reference proteome</keyword>
<evidence type="ECO:0000313" key="1">
    <source>
        <dbReference type="EMBL" id="KAG2284575.1"/>
    </source>
</evidence>
<sequence>MLGRLQVLLESRAQDQKIQMYVEHLSVMGLVAIGRGCENVTVKGLRTMMTDDVVK</sequence>
<protein>
    <submittedName>
        <fullName evidence="1">Uncharacterized protein</fullName>
    </submittedName>
</protein>
<reference evidence="1 2" key="1">
    <citation type="submission" date="2020-02" db="EMBL/GenBank/DDBJ databases">
        <authorList>
            <person name="Ma Q."/>
            <person name="Huang Y."/>
            <person name="Song X."/>
            <person name="Pei D."/>
        </authorList>
    </citation>
    <scope>NUCLEOTIDE SEQUENCE [LARGE SCALE GENOMIC DNA]</scope>
    <source>
        <strain evidence="1">Sxm20200214</strain>
        <tissue evidence="1">Leaf</tissue>
    </source>
</reference>
<dbReference type="AlphaFoldDB" id="A0A8X7RCG3"/>
<dbReference type="Proteomes" id="UP000886595">
    <property type="component" value="Unassembled WGS sequence"/>
</dbReference>
<dbReference type="EMBL" id="JAAMPC010000011">
    <property type="protein sequence ID" value="KAG2284575.1"/>
    <property type="molecule type" value="Genomic_DNA"/>
</dbReference>
<proteinExistence type="predicted"/>
<accession>A0A8X7RCG3</accession>
<comment type="caution">
    <text evidence="1">The sequence shown here is derived from an EMBL/GenBank/DDBJ whole genome shotgun (WGS) entry which is preliminary data.</text>
</comment>
<gene>
    <name evidence="1" type="ORF">Bca52824_055795</name>
</gene>
<organism evidence="1 2">
    <name type="scientific">Brassica carinata</name>
    <name type="common">Ethiopian mustard</name>
    <name type="synonym">Abyssinian cabbage</name>
    <dbReference type="NCBI Taxonomy" id="52824"/>
    <lineage>
        <taxon>Eukaryota</taxon>
        <taxon>Viridiplantae</taxon>
        <taxon>Streptophyta</taxon>
        <taxon>Embryophyta</taxon>
        <taxon>Tracheophyta</taxon>
        <taxon>Spermatophyta</taxon>
        <taxon>Magnoliopsida</taxon>
        <taxon>eudicotyledons</taxon>
        <taxon>Gunneridae</taxon>
        <taxon>Pentapetalae</taxon>
        <taxon>rosids</taxon>
        <taxon>malvids</taxon>
        <taxon>Brassicales</taxon>
        <taxon>Brassicaceae</taxon>
        <taxon>Brassiceae</taxon>
        <taxon>Brassica</taxon>
    </lineage>
</organism>